<feature type="non-terminal residue" evidence="2">
    <location>
        <position position="1"/>
    </location>
</feature>
<evidence type="ECO:0000313" key="2">
    <source>
        <dbReference type="EMBL" id="KAA6402126.1"/>
    </source>
</evidence>
<accession>A0A5J4X5R2</accession>
<organism evidence="2 3">
    <name type="scientific">Streblomastix strix</name>
    <dbReference type="NCBI Taxonomy" id="222440"/>
    <lineage>
        <taxon>Eukaryota</taxon>
        <taxon>Metamonada</taxon>
        <taxon>Preaxostyla</taxon>
        <taxon>Oxymonadida</taxon>
        <taxon>Streblomastigidae</taxon>
        <taxon>Streblomastix</taxon>
    </lineage>
</organism>
<feature type="compositionally biased region" description="Basic and acidic residues" evidence="1">
    <location>
        <begin position="198"/>
        <end position="207"/>
    </location>
</feature>
<reference evidence="2 3" key="1">
    <citation type="submission" date="2019-03" db="EMBL/GenBank/DDBJ databases">
        <title>Single cell metagenomics reveals metabolic interactions within the superorganism composed of flagellate Streblomastix strix and complex community of Bacteroidetes bacteria on its surface.</title>
        <authorList>
            <person name="Treitli S.C."/>
            <person name="Kolisko M."/>
            <person name="Husnik F."/>
            <person name="Keeling P."/>
            <person name="Hampl V."/>
        </authorList>
    </citation>
    <scope>NUCLEOTIDE SEQUENCE [LARGE SCALE GENOMIC DNA]</scope>
    <source>
        <strain evidence="2">ST1C</strain>
    </source>
</reference>
<sequence>KGNVIQRAISEDTFDIDSDEADRETQSEGDLSEKESSDETKNESEQSRATWSEGDAISEKKRQNELGLGLDAIDEQDIVDVHRVDVMPNNNQNEMANVSITDSNGGIVMRGYNPYNLENTYIGSPGPSERAFIINQKIEQEEIGDLHSEYSMGSGGEKEGLISTEYYYNKEGKNIVYDPNIQAISPSHSSKLPLMGTIREEVSHENNENDDVDNNNSQ</sequence>
<feature type="compositionally biased region" description="Acidic residues" evidence="1">
    <location>
        <begin position="12"/>
        <end position="22"/>
    </location>
</feature>
<name>A0A5J4X5R2_9EUKA</name>
<feature type="region of interest" description="Disordered" evidence="1">
    <location>
        <begin position="197"/>
        <end position="218"/>
    </location>
</feature>
<dbReference type="AlphaFoldDB" id="A0A5J4X5R2"/>
<dbReference type="Proteomes" id="UP000324800">
    <property type="component" value="Unassembled WGS sequence"/>
</dbReference>
<protein>
    <submittedName>
        <fullName evidence="2">Uncharacterized protein</fullName>
    </submittedName>
</protein>
<feature type="compositionally biased region" description="Acidic residues" evidence="1">
    <location>
        <begin position="208"/>
        <end position="218"/>
    </location>
</feature>
<feature type="region of interest" description="Disordered" evidence="1">
    <location>
        <begin position="1"/>
        <end position="60"/>
    </location>
</feature>
<comment type="caution">
    <text evidence="2">The sequence shown here is derived from an EMBL/GenBank/DDBJ whole genome shotgun (WGS) entry which is preliminary data.</text>
</comment>
<feature type="compositionally biased region" description="Basic and acidic residues" evidence="1">
    <location>
        <begin position="23"/>
        <end position="46"/>
    </location>
</feature>
<evidence type="ECO:0000256" key="1">
    <source>
        <dbReference type="SAM" id="MobiDB-lite"/>
    </source>
</evidence>
<proteinExistence type="predicted"/>
<gene>
    <name evidence="2" type="ORF">EZS28_002356</name>
</gene>
<dbReference type="EMBL" id="SNRW01000283">
    <property type="protein sequence ID" value="KAA6402126.1"/>
    <property type="molecule type" value="Genomic_DNA"/>
</dbReference>
<evidence type="ECO:0000313" key="3">
    <source>
        <dbReference type="Proteomes" id="UP000324800"/>
    </source>
</evidence>